<reference evidence="10 11" key="1">
    <citation type="journal article" date="2013" name="PLoS ONE">
        <title>The first genomic and proteomic characterization of a deep-sea sulfate reducer: insights into the piezophilic lifestyle of Desulfovibrio piezophilus.</title>
        <authorList>
            <person name="Pradel N."/>
            <person name="Ji B."/>
            <person name="Gimenez G."/>
            <person name="Talla E."/>
            <person name="Lenoble P."/>
            <person name="Garel M."/>
            <person name="Tamburini C."/>
            <person name="Fourquet P."/>
            <person name="Lebrun R."/>
            <person name="Bertin P."/>
            <person name="Denis Y."/>
            <person name="Pophillat M."/>
            <person name="Barbe V."/>
            <person name="Ollivier B."/>
            <person name="Dolla A."/>
        </authorList>
    </citation>
    <scope>NUCLEOTIDE SEQUENCE [LARGE SCALE GENOMIC DNA]</scope>
    <source>
        <strain evidence="11">DSM 10523 / SB164P1</strain>
    </source>
</reference>
<reference evidence="11" key="2">
    <citation type="journal article" date="2013" name="Stand. Genomic Sci.">
        <title>Complete genome sequence of Desulfocapsa sulfexigens, a marine deltaproteobacterium specialized in disproportionating inorganic sulfur compounds.</title>
        <authorList>
            <person name="Finster K.W."/>
            <person name="Kjeldsen K.U."/>
            <person name="Kube M."/>
            <person name="Reinhardt R."/>
            <person name="Mussmann M."/>
            <person name="Amann R."/>
            <person name="Schreiber L."/>
        </authorList>
    </citation>
    <scope>NUCLEOTIDE SEQUENCE [LARGE SCALE GENOMIC DNA]</scope>
    <source>
        <strain evidence="11">DSM 10523 / SB164P1</strain>
    </source>
</reference>
<evidence type="ECO:0000256" key="1">
    <source>
        <dbReference type="ARBA" id="ARBA00004651"/>
    </source>
</evidence>
<proteinExistence type="inferred from homology"/>
<feature type="transmembrane region" description="Helical" evidence="7">
    <location>
        <begin position="359"/>
        <end position="385"/>
    </location>
</feature>
<dbReference type="InterPro" id="IPR025857">
    <property type="entry name" value="MacB_PCD"/>
</dbReference>
<dbReference type="PANTHER" id="PTHR30572">
    <property type="entry name" value="MEMBRANE COMPONENT OF TRANSPORTER-RELATED"/>
    <property type="match status" value="1"/>
</dbReference>
<dbReference type="Pfam" id="PF12704">
    <property type="entry name" value="MacB_PCD"/>
    <property type="match status" value="1"/>
</dbReference>
<comment type="similarity">
    <text evidence="6">Belongs to the ABC-4 integral membrane protein family.</text>
</comment>
<evidence type="ECO:0000259" key="8">
    <source>
        <dbReference type="Pfam" id="PF02687"/>
    </source>
</evidence>
<sequence length="439" mass="47256">MSVSDFFFRGKSFFFPHALPGIQENIPSSINVWAIFPRILKLSLKALWVFKARTLFILLAVALGVGALTIITAAMEGASKKAEEMAETFGPSAIFVAGGNLMYQPMGNRPRTLTWNDIERIRTALPGVVSVQPFLLREKMHASATSRRHIVASVVGSGKNYQATWNWDLQDGEDFSAHDVASGASVCLLGTLAARGLFGSQNPVGKIVTLEGTPLIVRGVLTPRNIVAAGVEQDDRLVLPASTMLRRFNLDRKYLNGIRINFASTRNMKGNALRVQALMRNLHGIEEGGADDFLVISPLVVLQFVSFLRGGFGVFLGVTALAALLVGGVILANLFHLSVTERQVEIGIKKAVGASDSSILLQFLMEACALTLMGAVFGLMLGVVLSDILAEFDMLELKLSATVFATACLAALVVAFAFGLKPARRAAQLEPVLALKEGR</sequence>
<dbReference type="OrthoDB" id="9802264at2"/>
<dbReference type="PATRIC" id="fig|879567.3.peg.1294"/>
<keyword evidence="2" id="KW-1003">Cell membrane</keyword>
<keyword evidence="4 7" id="KW-1133">Transmembrane helix</keyword>
<dbReference type="GO" id="GO:0022857">
    <property type="term" value="F:transmembrane transporter activity"/>
    <property type="evidence" value="ECO:0007669"/>
    <property type="project" value="TreeGrafter"/>
</dbReference>
<dbReference type="HOGENOM" id="CLU_000604_8_0_7"/>
<dbReference type="Pfam" id="PF02687">
    <property type="entry name" value="FtsX"/>
    <property type="match status" value="1"/>
</dbReference>
<dbReference type="Proteomes" id="UP000011724">
    <property type="component" value="Chromosome"/>
</dbReference>
<keyword evidence="5 7" id="KW-0472">Membrane</keyword>
<dbReference type="AlphaFoldDB" id="M1WLU8"/>
<dbReference type="eggNOG" id="COG0577">
    <property type="taxonomic scope" value="Bacteria"/>
</dbReference>
<dbReference type="EMBL" id="FO203427">
    <property type="protein sequence ID" value="CCH48485.1"/>
    <property type="molecule type" value="Genomic_DNA"/>
</dbReference>
<evidence type="ECO:0000256" key="2">
    <source>
        <dbReference type="ARBA" id="ARBA00022475"/>
    </source>
</evidence>
<gene>
    <name evidence="10" type="ordered locus">BN4_11248</name>
</gene>
<organism evidence="10 11">
    <name type="scientific">Pseudodesulfovibrio piezophilus (strain DSM 21447 / JCM 15486 / C1TLV30)</name>
    <name type="common">Desulfovibrio piezophilus</name>
    <dbReference type="NCBI Taxonomy" id="1322246"/>
    <lineage>
        <taxon>Bacteria</taxon>
        <taxon>Pseudomonadati</taxon>
        <taxon>Thermodesulfobacteriota</taxon>
        <taxon>Desulfovibrionia</taxon>
        <taxon>Desulfovibrionales</taxon>
        <taxon>Desulfovibrionaceae</taxon>
    </lineage>
</organism>
<feature type="domain" description="MacB-like periplasmic core" evidence="9">
    <location>
        <begin position="54"/>
        <end position="268"/>
    </location>
</feature>
<comment type="subcellular location">
    <subcellularLocation>
        <location evidence="1">Cell membrane</location>
        <topology evidence="1">Multi-pass membrane protein</topology>
    </subcellularLocation>
</comment>
<feature type="domain" description="ABC3 transporter permease C-terminal" evidence="8">
    <location>
        <begin position="319"/>
        <end position="431"/>
    </location>
</feature>
<dbReference type="RefSeq" id="WP_015414533.1">
    <property type="nucleotide sequence ID" value="NC_020409.1"/>
</dbReference>
<name>M1WLU8_PSEP2</name>
<dbReference type="STRING" id="1322246.BN4_11248"/>
<evidence type="ECO:0000256" key="5">
    <source>
        <dbReference type="ARBA" id="ARBA00023136"/>
    </source>
</evidence>
<keyword evidence="3 7" id="KW-0812">Transmembrane</keyword>
<evidence type="ECO:0000256" key="4">
    <source>
        <dbReference type="ARBA" id="ARBA00022989"/>
    </source>
</evidence>
<dbReference type="BioCyc" id="DPIE1322246:BN4_RS06245-MONOMER"/>
<feature type="transmembrane region" description="Helical" evidence="7">
    <location>
        <begin position="314"/>
        <end position="339"/>
    </location>
</feature>
<evidence type="ECO:0000256" key="7">
    <source>
        <dbReference type="SAM" id="Phobius"/>
    </source>
</evidence>
<dbReference type="PANTHER" id="PTHR30572:SF4">
    <property type="entry name" value="ABC TRANSPORTER PERMEASE YTRF"/>
    <property type="match status" value="1"/>
</dbReference>
<dbReference type="GO" id="GO:0005886">
    <property type="term" value="C:plasma membrane"/>
    <property type="evidence" value="ECO:0007669"/>
    <property type="project" value="UniProtKB-SubCell"/>
</dbReference>
<protein>
    <submittedName>
        <fullName evidence="10">Uncharacterized protein</fullName>
    </submittedName>
</protein>
<dbReference type="InterPro" id="IPR050250">
    <property type="entry name" value="Macrolide_Exporter_MacB"/>
</dbReference>
<dbReference type="InterPro" id="IPR003838">
    <property type="entry name" value="ABC3_permease_C"/>
</dbReference>
<feature type="transmembrane region" description="Helical" evidence="7">
    <location>
        <begin position="397"/>
        <end position="420"/>
    </location>
</feature>
<dbReference type="KEGG" id="dpi:BN4_11248"/>
<keyword evidence="11" id="KW-1185">Reference proteome</keyword>
<evidence type="ECO:0000259" key="9">
    <source>
        <dbReference type="Pfam" id="PF12704"/>
    </source>
</evidence>
<accession>M1WLU8</accession>
<feature type="transmembrane region" description="Helical" evidence="7">
    <location>
        <begin position="55"/>
        <end position="75"/>
    </location>
</feature>
<evidence type="ECO:0000256" key="3">
    <source>
        <dbReference type="ARBA" id="ARBA00022692"/>
    </source>
</evidence>
<evidence type="ECO:0000256" key="6">
    <source>
        <dbReference type="ARBA" id="ARBA00038076"/>
    </source>
</evidence>
<evidence type="ECO:0000313" key="11">
    <source>
        <dbReference type="Proteomes" id="UP000011724"/>
    </source>
</evidence>
<evidence type="ECO:0000313" key="10">
    <source>
        <dbReference type="EMBL" id="CCH48485.1"/>
    </source>
</evidence>